<evidence type="ECO:0000256" key="9">
    <source>
        <dbReference type="SAM" id="Phobius"/>
    </source>
</evidence>
<proteinExistence type="inferred from homology"/>
<sequence>MWTRIAALPLFLLLVGGSALAMLVPAAIALVQEEHHISRSFFYAAILTLILTTFIAVALGPRASVFRPRDQLLTLLGTYVLLPGLLAVPFHEAVGSTTFLNAYFEMVSSLTTTGATLFEGAERLPPVLHLWRAMVAWLGGFFIWVVAVALLAPMNLGGFEITSAAEPGETLTSLARESGSRDAMGRMGRAIRSFTPIYLAITLALWVLLLIAGDGPLVSLCHAMSTVSTSGISPQGGLSFGASGLVGEAFMFVFLFFGVTRLVAGRETGHTLPRQLYADPEFRFAIGLLLLVPGALFLRHWFGAIEVNEGADAVSGLRALWGSLFTALSFLTTTGFVSTEWETASGWSGLPTPGLILVGLALIGGGVATTAGGVKLLRVFALYLHGLREIDRLVHPSSVAAGGRLGRRIRRQGAFIAWIFFMLFALSITAVVLALATTGVRLDDAMILAVATLSTTGPLLEVASETGLSYRALTDPAKLLLGAAMVLGRLETLAIIALFNPNFWRR</sequence>
<keyword evidence="8 9" id="KW-0472">Membrane</keyword>
<dbReference type="OrthoDB" id="7818483at2"/>
<feature type="transmembrane region" description="Helical" evidence="9">
    <location>
        <begin position="479"/>
        <end position="499"/>
    </location>
</feature>
<evidence type="ECO:0000256" key="6">
    <source>
        <dbReference type="ARBA" id="ARBA00022989"/>
    </source>
</evidence>
<feature type="transmembrane region" description="Helical" evidence="9">
    <location>
        <begin position="238"/>
        <end position="263"/>
    </location>
</feature>
<dbReference type="Pfam" id="PF02386">
    <property type="entry name" value="TrkH"/>
    <property type="match status" value="1"/>
</dbReference>
<evidence type="ECO:0000256" key="7">
    <source>
        <dbReference type="ARBA" id="ARBA00023065"/>
    </source>
</evidence>
<dbReference type="GO" id="GO:0005886">
    <property type="term" value="C:plasma membrane"/>
    <property type="evidence" value="ECO:0007669"/>
    <property type="project" value="UniProtKB-SubCell"/>
</dbReference>
<keyword evidence="11" id="KW-1185">Reference proteome</keyword>
<reference evidence="10 11" key="1">
    <citation type="submission" date="2016-10" db="EMBL/GenBank/DDBJ databases">
        <authorList>
            <person name="de Groot N.N."/>
        </authorList>
    </citation>
    <scope>NUCLEOTIDE SEQUENCE [LARGE SCALE GENOMIC DNA]</scope>
    <source>
        <strain evidence="10 11">DSM 29316</strain>
    </source>
</reference>
<dbReference type="EMBL" id="FOJU01000002">
    <property type="protein sequence ID" value="SFA88648.1"/>
    <property type="molecule type" value="Genomic_DNA"/>
</dbReference>
<keyword evidence="7" id="KW-0406">Ion transport</keyword>
<evidence type="ECO:0000313" key="10">
    <source>
        <dbReference type="EMBL" id="SFA88648.1"/>
    </source>
</evidence>
<comment type="similarity">
    <text evidence="2">Belongs to the TrkH potassium transport family.</text>
</comment>
<dbReference type="Proteomes" id="UP000198796">
    <property type="component" value="Unassembled WGS sequence"/>
</dbReference>
<dbReference type="GO" id="GO:0030001">
    <property type="term" value="P:metal ion transport"/>
    <property type="evidence" value="ECO:0007669"/>
    <property type="project" value="UniProtKB-ARBA"/>
</dbReference>
<gene>
    <name evidence="10" type="ORF">SAMN05421688_1485</name>
</gene>
<evidence type="ECO:0000256" key="1">
    <source>
        <dbReference type="ARBA" id="ARBA00004651"/>
    </source>
</evidence>
<keyword evidence="6 9" id="KW-1133">Transmembrane helix</keyword>
<feature type="transmembrane region" description="Helical" evidence="9">
    <location>
        <begin position="197"/>
        <end position="218"/>
    </location>
</feature>
<protein>
    <submittedName>
        <fullName evidence="10">Trk system potassium uptake protein TrkH</fullName>
    </submittedName>
</protein>
<feature type="transmembrane region" description="Helical" evidence="9">
    <location>
        <begin position="130"/>
        <end position="152"/>
    </location>
</feature>
<feature type="transmembrane region" description="Helical" evidence="9">
    <location>
        <begin position="72"/>
        <end position="90"/>
    </location>
</feature>
<feature type="transmembrane region" description="Helical" evidence="9">
    <location>
        <begin position="284"/>
        <end position="302"/>
    </location>
</feature>
<dbReference type="RefSeq" id="WP_092062494.1">
    <property type="nucleotide sequence ID" value="NZ_FOJU01000002.1"/>
</dbReference>
<evidence type="ECO:0000256" key="8">
    <source>
        <dbReference type="ARBA" id="ARBA00023136"/>
    </source>
</evidence>
<organism evidence="10 11">
    <name type="scientific">Poseidonocella pacifica</name>
    <dbReference type="NCBI Taxonomy" id="871651"/>
    <lineage>
        <taxon>Bacteria</taxon>
        <taxon>Pseudomonadati</taxon>
        <taxon>Pseudomonadota</taxon>
        <taxon>Alphaproteobacteria</taxon>
        <taxon>Rhodobacterales</taxon>
        <taxon>Roseobacteraceae</taxon>
        <taxon>Poseidonocella</taxon>
    </lineage>
</organism>
<dbReference type="STRING" id="871651.SAMN05421688_1485"/>
<dbReference type="AlphaFoldDB" id="A0A1I0WK97"/>
<accession>A0A1I0WK97</accession>
<dbReference type="InterPro" id="IPR003445">
    <property type="entry name" value="Cat_transpt"/>
</dbReference>
<feature type="transmembrane region" description="Helical" evidence="9">
    <location>
        <begin position="355"/>
        <end position="377"/>
    </location>
</feature>
<dbReference type="GO" id="GO:0008324">
    <property type="term" value="F:monoatomic cation transmembrane transporter activity"/>
    <property type="evidence" value="ECO:0007669"/>
    <property type="project" value="InterPro"/>
</dbReference>
<feature type="transmembrane region" description="Helical" evidence="9">
    <location>
        <begin position="414"/>
        <end position="436"/>
    </location>
</feature>
<evidence type="ECO:0000256" key="4">
    <source>
        <dbReference type="ARBA" id="ARBA00022475"/>
    </source>
</evidence>
<dbReference type="PANTHER" id="PTHR32024:SF2">
    <property type="entry name" value="TRK SYSTEM POTASSIUM UPTAKE PROTEIN TRKG-RELATED"/>
    <property type="match status" value="1"/>
</dbReference>
<feature type="transmembrane region" description="Helical" evidence="9">
    <location>
        <begin position="40"/>
        <end position="60"/>
    </location>
</feature>
<dbReference type="PANTHER" id="PTHR32024">
    <property type="entry name" value="TRK SYSTEM POTASSIUM UPTAKE PROTEIN TRKG-RELATED"/>
    <property type="match status" value="1"/>
</dbReference>
<comment type="subcellular location">
    <subcellularLocation>
        <location evidence="1">Cell membrane</location>
        <topology evidence="1">Multi-pass membrane protein</topology>
    </subcellularLocation>
</comment>
<evidence type="ECO:0000256" key="5">
    <source>
        <dbReference type="ARBA" id="ARBA00022692"/>
    </source>
</evidence>
<evidence type="ECO:0000313" key="11">
    <source>
        <dbReference type="Proteomes" id="UP000198796"/>
    </source>
</evidence>
<keyword evidence="3" id="KW-0813">Transport</keyword>
<keyword evidence="5 9" id="KW-0812">Transmembrane</keyword>
<name>A0A1I0WK97_9RHOB</name>
<keyword evidence="4" id="KW-1003">Cell membrane</keyword>
<evidence type="ECO:0000256" key="2">
    <source>
        <dbReference type="ARBA" id="ARBA00009137"/>
    </source>
</evidence>
<evidence type="ECO:0000256" key="3">
    <source>
        <dbReference type="ARBA" id="ARBA00022448"/>
    </source>
</evidence>